<sequence length="275" mass="30970">MMKKMFTKSIIVALLGMITAVPAVQAADMGMKPMMVERAKILKDTGVFGAFNAYKVTQEWALLPAETRMNAVDEVTSLIEKYKGKVLVDMYLTRGLEAQSDFLIRLHAYDLKSDQEFMVEFAATTLGRYSMPTETLVGVTKALNYIDKKQSPSLNAGLKSATYSAAPPRYFLVVPVKKSAEWWNMTQEERLKKMEEHTAPTLAYLVNVKRKLYHSTGIDDTDFITYFETDDIEAFNNLMISLASVPENLYQPRWGSPLILGTIHTPEEVVKALAM</sequence>
<dbReference type="Proteomes" id="UP000034410">
    <property type="component" value="Chromosome"/>
</dbReference>
<name>A0A0F7JXG8_9GAMM</name>
<dbReference type="SMR" id="A0A0F7JXG8"/>
<dbReference type="InterPro" id="IPR011008">
    <property type="entry name" value="Dimeric_a/b-barrel"/>
</dbReference>
<keyword evidence="1" id="KW-0349">Heme</keyword>
<reference evidence="5 6" key="1">
    <citation type="journal article" date="2015" name="Genome Announc.">
        <title>Complete Genome Sequence of Sedimenticola thiotaurini Strain SIP-G1, a Polyphosphate- and Polyhydroxyalkanoate-Accumulating Sulfur-Oxidizing Gammaproteobacterium Isolated from Salt Marsh Sediments.</title>
        <authorList>
            <person name="Flood B.E."/>
            <person name="Jones D.S."/>
            <person name="Bailey J.V."/>
        </authorList>
    </citation>
    <scope>NUCLEOTIDE SEQUENCE [LARGE SCALE GENOMIC DNA]</scope>
    <source>
        <strain evidence="5 6">SIP-G1</strain>
    </source>
</reference>
<dbReference type="SUPFAM" id="SSF54909">
    <property type="entry name" value="Dimeric alpha+beta barrel"/>
    <property type="match status" value="1"/>
</dbReference>
<evidence type="ECO:0000256" key="1">
    <source>
        <dbReference type="ARBA" id="ARBA00022617"/>
    </source>
</evidence>
<feature type="chain" id="PRO_5002517682" evidence="4">
    <location>
        <begin position="27"/>
        <end position="275"/>
    </location>
</feature>
<dbReference type="OrthoDB" id="212165at2"/>
<accession>A0A0F7JXG8</accession>
<protein>
    <submittedName>
        <fullName evidence="5">Chlorite dismutase</fullName>
    </submittedName>
</protein>
<dbReference type="KEGG" id="seds:AAY24_08395"/>
<dbReference type="Gene3D" id="3.30.70.3420">
    <property type="match status" value="1"/>
</dbReference>
<proteinExistence type="predicted"/>
<dbReference type="GO" id="GO:0016491">
    <property type="term" value="F:oxidoreductase activity"/>
    <property type="evidence" value="ECO:0007669"/>
    <property type="project" value="InterPro"/>
</dbReference>
<dbReference type="RefSeq" id="WP_046859302.1">
    <property type="nucleotide sequence ID" value="NZ_CP011412.1"/>
</dbReference>
<keyword evidence="6" id="KW-1185">Reference proteome</keyword>
<gene>
    <name evidence="5" type="ORF">AAY24_08395</name>
</gene>
<dbReference type="PATRIC" id="fig|1543721.4.peg.1737"/>
<keyword evidence="4" id="KW-0732">Signal</keyword>
<evidence type="ECO:0000256" key="4">
    <source>
        <dbReference type="SAM" id="SignalP"/>
    </source>
</evidence>
<evidence type="ECO:0000256" key="2">
    <source>
        <dbReference type="ARBA" id="ARBA00022723"/>
    </source>
</evidence>
<dbReference type="InterPro" id="IPR010644">
    <property type="entry name" value="ChdC/CLD"/>
</dbReference>
<organism evidence="5 6">
    <name type="scientific">Sedimenticola thiotaurini</name>
    <dbReference type="NCBI Taxonomy" id="1543721"/>
    <lineage>
        <taxon>Bacteria</taxon>
        <taxon>Pseudomonadati</taxon>
        <taxon>Pseudomonadota</taxon>
        <taxon>Gammaproteobacteria</taxon>
        <taxon>Chromatiales</taxon>
        <taxon>Sedimenticolaceae</taxon>
        <taxon>Sedimenticola</taxon>
    </lineage>
</organism>
<keyword evidence="2" id="KW-0479">Metal-binding</keyword>
<evidence type="ECO:0000313" key="6">
    <source>
        <dbReference type="Proteomes" id="UP000034410"/>
    </source>
</evidence>
<dbReference type="EMBL" id="CP011412">
    <property type="protein sequence ID" value="AKH20367.1"/>
    <property type="molecule type" value="Genomic_DNA"/>
</dbReference>
<evidence type="ECO:0000256" key="3">
    <source>
        <dbReference type="ARBA" id="ARBA00023004"/>
    </source>
</evidence>
<keyword evidence="3" id="KW-0408">Iron</keyword>
<dbReference type="PANTHER" id="PTHR36843">
    <property type="entry name" value="HEME-DEPENDENT PEROXIDASE YWFI-RELATED"/>
    <property type="match status" value="1"/>
</dbReference>
<dbReference type="GO" id="GO:0046872">
    <property type="term" value="F:metal ion binding"/>
    <property type="evidence" value="ECO:0007669"/>
    <property type="project" value="UniProtKB-KW"/>
</dbReference>
<dbReference type="GO" id="GO:0020037">
    <property type="term" value="F:heme binding"/>
    <property type="evidence" value="ECO:0007669"/>
    <property type="project" value="InterPro"/>
</dbReference>
<feature type="signal peptide" evidence="4">
    <location>
        <begin position="1"/>
        <end position="26"/>
    </location>
</feature>
<dbReference type="PANTHER" id="PTHR36843:SF1">
    <property type="entry name" value="COPROHEME DECARBOXYLASE"/>
    <property type="match status" value="1"/>
</dbReference>
<dbReference type="Pfam" id="PF06778">
    <property type="entry name" value="Chlor_dismutase"/>
    <property type="match status" value="1"/>
</dbReference>
<evidence type="ECO:0000313" key="5">
    <source>
        <dbReference type="EMBL" id="AKH20367.1"/>
    </source>
</evidence>
<dbReference type="AlphaFoldDB" id="A0A0F7JXG8"/>